<proteinExistence type="predicted"/>
<organism evidence="2 3">
    <name type="scientific">Pristionchus mayeri</name>
    <dbReference type="NCBI Taxonomy" id="1317129"/>
    <lineage>
        <taxon>Eukaryota</taxon>
        <taxon>Metazoa</taxon>
        <taxon>Ecdysozoa</taxon>
        <taxon>Nematoda</taxon>
        <taxon>Chromadorea</taxon>
        <taxon>Rhabditida</taxon>
        <taxon>Rhabditina</taxon>
        <taxon>Diplogasteromorpha</taxon>
        <taxon>Diplogasteroidea</taxon>
        <taxon>Neodiplogasteridae</taxon>
        <taxon>Pristionchus</taxon>
    </lineage>
</organism>
<dbReference type="AlphaFoldDB" id="A0AAN5I468"/>
<evidence type="ECO:0000313" key="3">
    <source>
        <dbReference type="Proteomes" id="UP001328107"/>
    </source>
</evidence>
<evidence type="ECO:0000313" key="2">
    <source>
        <dbReference type="EMBL" id="GMR51537.1"/>
    </source>
</evidence>
<evidence type="ECO:0008006" key="4">
    <source>
        <dbReference type="Google" id="ProtNLM"/>
    </source>
</evidence>
<feature type="non-terminal residue" evidence="2">
    <location>
        <position position="128"/>
    </location>
</feature>
<dbReference type="InterPro" id="IPR016187">
    <property type="entry name" value="CTDL_fold"/>
</dbReference>
<name>A0AAN5I468_9BILA</name>
<dbReference type="EMBL" id="BTRK01000005">
    <property type="protein sequence ID" value="GMR51537.1"/>
    <property type="molecule type" value="Genomic_DNA"/>
</dbReference>
<feature type="non-terminal residue" evidence="2">
    <location>
        <position position="1"/>
    </location>
</feature>
<gene>
    <name evidence="2" type="ORF">PMAYCL1PPCAC_21732</name>
</gene>
<dbReference type="PANTHER" id="PTHR22991:SF40">
    <property type="entry name" value="PROTEIN CBG13490"/>
    <property type="match status" value="1"/>
</dbReference>
<dbReference type="Gene3D" id="3.10.100.10">
    <property type="entry name" value="Mannose-Binding Protein A, subunit A"/>
    <property type="match status" value="1"/>
</dbReference>
<dbReference type="SUPFAM" id="SSF56436">
    <property type="entry name" value="C-type lectin-like"/>
    <property type="match status" value="1"/>
</dbReference>
<protein>
    <recommendedName>
        <fullName evidence="4">C-type lectin</fullName>
    </recommendedName>
</protein>
<dbReference type="InterPro" id="IPR050976">
    <property type="entry name" value="Snaclec"/>
</dbReference>
<accession>A0AAN5I468</accession>
<dbReference type="InterPro" id="IPR016186">
    <property type="entry name" value="C-type_lectin-like/link_sf"/>
</dbReference>
<comment type="caution">
    <text evidence="2">The sequence shown here is derived from an EMBL/GenBank/DDBJ whole genome shotgun (WGS) entry which is preliminary data.</text>
</comment>
<keyword evidence="1" id="KW-1015">Disulfide bond</keyword>
<reference evidence="3" key="1">
    <citation type="submission" date="2022-10" db="EMBL/GenBank/DDBJ databases">
        <title>Genome assembly of Pristionchus species.</title>
        <authorList>
            <person name="Yoshida K."/>
            <person name="Sommer R.J."/>
        </authorList>
    </citation>
    <scope>NUCLEOTIDE SEQUENCE [LARGE SCALE GENOMIC DNA]</scope>
    <source>
        <strain evidence="3">RS5460</strain>
    </source>
</reference>
<evidence type="ECO:0000256" key="1">
    <source>
        <dbReference type="ARBA" id="ARBA00023157"/>
    </source>
</evidence>
<dbReference type="PANTHER" id="PTHR22991">
    <property type="entry name" value="PROTEIN CBG13490"/>
    <property type="match status" value="1"/>
</dbReference>
<sequence length="128" mass="14254">NGECRGYFGSKLLNFDDASKIAVETCDRIEGKPVIIHDNEHQTYWKGRTSSDSDGLMVLAIVCNTTTKEWVWTDGSPIDFKPTEGYTEDLTSACSTGNNWFMNEGHLTKVKSGTSVNALFFCTTQLEQ</sequence>
<keyword evidence="3" id="KW-1185">Reference proteome</keyword>
<dbReference type="Proteomes" id="UP001328107">
    <property type="component" value="Unassembled WGS sequence"/>
</dbReference>